<organism evidence="2 3">
    <name type="scientific">Roseospira marina</name>
    <dbReference type="NCBI Taxonomy" id="140057"/>
    <lineage>
        <taxon>Bacteria</taxon>
        <taxon>Pseudomonadati</taxon>
        <taxon>Pseudomonadota</taxon>
        <taxon>Alphaproteobacteria</taxon>
        <taxon>Rhodospirillales</taxon>
        <taxon>Rhodospirillaceae</taxon>
        <taxon>Roseospira</taxon>
    </lineage>
</organism>
<dbReference type="RefSeq" id="WP_150062791.1">
    <property type="nucleotide sequence ID" value="NZ_JACHII010000009.1"/>
</dbReference>
<dbReference type="NCBIfam" id="TIGR02476">
    <property type="entry name" value="BluB"/>
    <property type="match status" value="1"/>
</dbReference>
<evidence type="ECO:0000313" key="2">
    <source>
        <dbReference type="EMBL" id="KAA5605121.1"/>
    </source>
</evidence>
<sequence length="207" mass="23174">MRFSASDSDVLHQILRWRRDVRHFHPDPIPPDVLARLKEAMDCAPSVGNARPWRVVQVESPALRDAVRAEFERCRARAGALYTGEQRHAYDQLKLAGLDRAPLQLAVFCHADPAAGHGLGRQTQPETLMQSTAMAIHTLWLAARVENIGLGMVSIVEPQTLERLFGVAPPWHFAAYLCLGYPETHDDRPLLDRTGWQANAATDWTVV</sequence>
<keyword evidence="2" id="KW-0560">Oxidoreductase</keyword>
<dbReference type="OrthoDB" id="9773807at2"/>
<dbReference type="InterPro" id="IPR029479">
    <property type="entry name" value="Nitroreductase"/>
</dbReference>
<dbReference type="SUPFAM" id="SSF55469">
    <property type="entry name" value="FMN-dependent nitroreductase-like"/>
    <property type="match status" value="1"/>
</dbReference>
<dbReference type="InterPro" id="IPR012825">
    <property type="entry name" value="BluB"/>
</dbReference>
<reference evidence="2 3" key="1">
    <citation type="submission" date="2019-09" db="EMBL/GenBank/DDBJ databases">
        <title>Genome sequence of Roseospira marina, one of the more divergent members of the non-sulfur purple photosynthetic bacterial family, the Rhodospirillaceae.</title>
        <authorList>
            <person name="Meyer T."/>
            <person name="Kyndt J."/>
        </authorList>
    </citation>
    <scope>NUCLEOTIDE SEQUENCE [LARGE SCALE GENOMIC DNA]</scope>
    <source>
        <strain evidence="2 3">DSM 15113</strain>
    </source>
</reference>
<name>A0A5M6IA45_9PROT</name>
<dbReference type="Pfam" id="PF00881">
    <property type="entry name" value="Nitroreductase"/>
    <property type="match status" value="1"/>
</dbReference>
<gene>
    <name evidence="2" type="primary">bluB</name>
    <name evidence="2" type="ORF">F1188_12630</name>
</gene>
<dbReference type="AlphaFoldDB" id="A0A5M6IA45"/>
<dbReference type="CDD" id="cd02145">
    <property type="entry name" value="BluB"/>
    <property type="match status" value="1"/>
</dbReference>
<feature type="domain" description="Nitroreductase" evidence="1">
    <location>
        <begin position="15"/>
        <end position="181"/>
    </location>
</feature>
<comment type="caution">
    <text evidence="2">The sequence shown here is derived from an EMBL/GenBank/DDBJ whole genome shotgun (WGS) entry which is preliminary data.</text>
</comment>
<dbReference type="EC" id="1.13.11.79" evidence="2"/>
<dbReference type="Proteomes" id="UP000324065">
    <property type="component" value="Unassembled WGS sequence"/>
</dbReference>
<dbReference type="PANTHER" id="PTHR23026:SF123">
    <property type="entry name" value="NAD(P)H NITROREDUCTASE RV3131-RELATED"/>
    <property type="match status" value="1"/>
</dbReference>
<dbReference type="PANTHER" id="PTHR23026">
    <property type="entry name" value="NADPH NITROREDUCTASE"/>
    <property type="match status" value="1"/>
</dbReference>
<dbReference type="InterPro" id="IPR000415">
    <property type="entry name" value="Nitroreductase-like"/>
</dbReference>
<keyword evidence="3" id="KW-1185">Reference proteome</keyword>
<dbReference type="EMBL" id="VWPJ01000011">
    <property type="protein sequence ID" value="KAA5605121.1"/>
    <property type="molecule type" value="Genomic_DNA"/>
</dbReference>
<dbReference type="GO" id="GO:0102919">
    <property type="term" value="F:5,6-dimethylbenzimidazole synthase activity"/>
    <property type="evidence" value="ECO:0007669"/>
    <property type="project" value="UniProtKB-EC"/>
</dbReference>
<dbReference type="InterPro" id="IPR050627">
    <property type="entry name" value="Nitroreductase/BluB"/>
</dbReference>
<evidence type="ECO:0000313" key="3">
    <source>
        <dbReference type="Proteomes" id="UP000324065"/>
    </source>
</evidence>
<dbReference type="Gene3D" id="3.40.109.10">
    <property type="entry name" value="NADH Oxidase"/>
    <property type="match status" value="1"/>
</dbReference>
<proteinExistence type="predicted"/>
<evidence type="ECO:0000259" key="1">
    <source>
        <dbReference type="Pfam" id="PF00881"/>
    </source>
</evidence>
<accession>A0A5M6IA45</accession>
<protein>
    <submittedName>
        <fullName evidence="2">5,6-dimethylbenzimidazole synthase</fullName>
        <ecNumber evidence="2">1.13.11.79</ecNumber>
    </submittedName>
</protein>